<dbReference type="EMBL" id="CP002339">
    <property type="protein sequence ID" value="AEF05116.1"/>
    <property type="molecule type" value="Genomic_DNA"/>
</dbReference>
<evidence type="ECO:0000256" key="4">
    <source>
        <dbReference type="PROSITE-ProRule" id="PRU00284"/>
    </source>
</evidence>
<dbReference type="GO" id="GO:0004888">
    <property type="term" value="F:transmembrane signaling receptor activity"/>
    <property type="evidence" value="ECO:0007669"/>
    <property type="project" value="InterPro"/>
</dbReference>
<feature type="transmembrane region" description="Helical" evidence="5">
    <location>
        <begin position="42"/>
        <end position="63"/>
    </location>
</feature>
<evidence type="ECO:0000256" key="5">
    <source>
        <dbReference type="SAM" id="Phobius"/>
    </source>
</evidence>
<dbReference type="PANTHER" id="PTHR32089">
    <property type="entry name" value="METHYL-ACCEPTING CHEMOTAXIS PROTEIN MCPB"/>
    <property type="match status" value="1"/>
</dbReference>
<dbReference type="GO" id="GO:0006935">
    <property type="term" value="P:chemotaxis"/>
    <property type="evidence" value="ECO:0007669"/>
    <property type="project" value="InterPro"/>
</dbReference>
<feature type="domain" description="Methyl-accepting transducer" evidence="6">
    <location>
        <begin position="125"/>
        <end position="354"/>
    </location>
</feature>
<evidence type="ECO:0000259" key="6">
    <source>
        <dbReference type="PROSITE" id="PS50111"/>
    </source>
</evidence>
<keyword evidence="2 4" id="KW-0807">Transducer</keyword>
<dbReference type="AlphaFoldDB" id="F5ZFI1"/>
<dbReference type="PROSITE" id="PS50111">
    <property type="entry name" value="CHEMOTAXIS_TRANSDUC_2"/>
    <property type="match status" value="1"/>
</dbReference>
<dbReference type="PANTHER" id="PTHR32089:SF112">
    <property type="entry name" value="LYSOZYME-LIKE PROTEIN-RELATED"/>
    <property type="match status" value="1"/>
</dbReference>
<evidence type="ECO:0000256" key="3">
    <source>
        <dbReference type="ARBA" id="ARBA00029447"/>
    </source>
</evidence>
<gene>
    <name evidence="8" type="ordered locus">ambt_18115</name>
</gene>
<dbReference type="InterPro" id="IPR004090">
    <property type="entry name" value="Chemotax_Me-accpt_rcpt"/>
</dbReference>
<dbReference type="Pfam" id="PF00672">
    <property type="entry name" value="HAMP"/>
    <property type="match status" value="1"/>
</dbReference>
<dbReference type="PRINTS" id="PR00260">
    <property type="entry name" value="CHEMTRNSDUCR"/>
</dbReference>
<proteinExistence type="inferred from homology"/>
<dbReference type="SMART" id="SM00304">
    <property type="entry name" value="HAMP"/>
    <property type="match status" value="1"/>
</dbReference>
<feature type="transmembrane region" description="Helical" evidence="5">
    <location>
        <begin position="12"/>
        <end position="30"/>
    </location>
</feature>
<dbReference type="SMART" id="SM00283">
    <property type="entry name" value="MA"/>
    <property type="match status" value="1"/>
</dbReference>
<evidence type="ECO:0000256" key="1">
    <source>
        <dbReference type="ARBA" id="ARBA00004370"/>
    </source>
</evidence>
<dbReference type="InterPro" id="IPR004089">
    <property type="entry name" value="MCPsignal_dom"/>
</dbReference>
<dbReference type="CDD" id="cd06225">
    <property type="entry name" value="HAMP"/>
    <property type="match status" value="1"/>
</dbReference>
<dbReference type="Pfam" id="PF00015">
    <property type="entry name" value="MCPsignal"/>
    <property type="match status" value="1"/>
</dbReference>
<dbReference type="HOGENOM" id="CLU_000445_107_18_6"/>
<dbReference type="RefSeq" id="WP_013786028.1">
    <property type="nucleotide sequence ID" value="NC_015554.1"/>
</dbReference>
<sequence length="389" mass="42246">MAFLRNIKINQLILSNSIVGFVASTLYLLAELNFFTIGNWSIPIAFLLVFFSVVIFFVSRSNILQGINDLKKIASSVSSGDLNAEYKVSSDDEFADIGKQFNKASLRLSKIITAVNLSSDGFVNLSNKIEKNAVRNQQSTEKLDDHSSQIASTTEELYHTMKQVGGFFETISSNASQASSNSDKADSFVQQLLVKLHDVAEAARAFDSTFEHVERNAKNIDSFAKIIEDIAEQTNLLALNAAIEAARAGEHGRGFAVVADEVRSLAHKTRKSTSDITEMTTTLRKLIVDAGKNGDEASAATEEAISLSKDSSEAVKIVLDSVHSISTDMSSSTLSLSEQIAAVSELAKSAENLSFICTDTSNVSDDLLSNINDLRVLIKKLDAQLDKLD</sequence>
<keyword evidence="5" id="KW-0812">Transmembrane</keyword>
<evidence type="ECO:0000313" key="8">
    <source>
        <dbReference type="EMBL" id="AEF05116.1"/>
    </source>
</evidence>
<keyword evidence="9" id="KW-1185">Reference proteome</keyword>
<accession>F5ZFI1</accession>
<comment type="similarity">
    <text evidence="3">Belongs to the methyl-accepting chemotaxis (MCP) protein family.</text>
</comment>
<dbReference type="OrthoDB" id="6241367at2"/>
<protein>
    <submittedName>
        <fullName evidence="8">Methyl-accepting chemotaxis sensory transducer</fullName>
    </submittedName>
</protein>
<dbReference type="PROSITE" id="PS50885">
    <property type="entry name" value="HAMP"/>
    <property type="match status" value="1"/>
</dbReference>
<dbReference type="GO" id="GO:0007165">
    <property type="term" value="P:signal transduction"/>
    <property type="evidence" value="ECO:0007669"/>
    <property type="project" value="UniProtKB-KW"/>
</dbReference>
<dbReference type="Proteomes" id="UP000000683">
    <property type="component" value="Chromosome"/>
</dbReference>
<dbReference type="KEGG" id="alt:ambt_18115"/>
<dbReference type="eggNOG" id="COG0840">
    <property type="taxonomic scope" value="Bacteria"/>
</dbReference>
<comment type="subcellular location">
    <subcellularLocation>
        <location evidence="1">Membrane</location>
    </subcellularLocation>
</comment>
<name>F5ZFI1_ALTNA</name>
<keyword evidence="5" id="KW-0472">Membrane</keyword>
<organism evidence="8 9">
    <name type="scientific">Alteromonas naphthalenivorans</name>
    <dbReference type="NCBI Taxonomy" id="715451"/>
    <lineage>
        <taxon>Bacteria</taxon>
        <taxon>Pseudomonadati</taxon>
        <taxon>Pseudomonadota</taxon>
        <taxon>Gammaproteobacteria</taxon>
        <taxon>Alteromonadales</taxon>
        <taxon>Alteromonadaceae</taxon>
        <taxon>Alteromonas/Salinimonas group</taxon>
        <taxon>Alteromonas</taxon>
    </lineage>
</organism>
<dbReference type="GO" id="GO:0016020">
    <property type="term" value="C:membrane"/>
    <property type="evidence" value="ECO:0007669"/>
    <property type="project" value="UniProtKB-SubCell"/>
</dbReference>
<evidence type="ECO:0000259" key="7">
    <source>
        <dbReference type="PROSITE" id="PS50885"/>
    </source>
</evidence>
<dbReference type="SUPFAM" id="SSF58104">
    <property type="entry name" value="Methyl-accepting chemotaxis protein (MCP) signaling domain"/>
    <property type="match status" value="1"/>
</dbReference>
<reference evidence="8 9" key="1">
    <citation type="journal article" date="2011" name="J. Bacteriol.">
        <title>Complete genome sequence of the polycyclic aromatic hydrocarbon-degrading bacterium Alteromonas sp. strain SN2.</title>
        <authorList>
            <person name="Jin H.M."/>
            <person name="Jeong H."/>
            <person name="Moon E.J."/>
            <person name="Math R.K."/>
            <person name="Lee K."/>
            <person name="Kim H.J."/>
            <person name="Jeon C.O."/>
            <person name="Oh T.K."/>
            <person name="Kim J.F."/>
        </authorList>
    </citation>
    <scope>NUCLEOTIDE SEQUENCE [LARGE SCALE GENOMIC DNA]</scope>
    <source>
        <strain evidence="9">JCM 17741 / KACC 18427 / KCTC 11700BP / SN2</strain>
    </source>
</reference>
<dbReference type="InterPro" id="IPR003660">
    <property type="entry name" value="HAMP_dom"/>
</dbReference>
<feature type="domain" description="HAMP" evidence="7">
    <location>
        <begin position="61"/>
        <end position="113"/>
    </location>
</feature>
<keyword evidence="5" id="KW-1133">Transmembrane helix</keyword>
<evidence type="ECO:0000313" key="9">
    <source>
        <dbReference type="Proteomes" id="UP000000683"/>
    </source>
</evidence>
<evidence type="ECO:0000256" key="2">
    <source>
        <dbReference type="ARBA" id="ARBA00023224"/>
    </source>
</evidence>
<dbReference type="Gene3D" id="1.10.287.950">
    <property type="entry name" value="Methyl-accepting chemotaxis protein"/>
    <property type="match status" value="1"/>
</dbReference>